<evidence type="ECO:0000313" key="1">
    <source>
        <dbReference type="EMBL" id="NXU11370.1"/>
    </source>
</evidence>
<dbReference type="Proteomes" id="UP000570592">
    <property type="component" value="Unassembled WGS sequence"/>
</dbReference>
<proteinExistence type="predicted"/>
<sequence length="131" mass="14002">ERSEKVLCREQKLRSSKPPVTKVKLGLGLEQHELSVIPEVDTPKSWSLSFAGNVLNLYKTGDGTGEASLISASGEFAFAKCHSHALHGGSLSLGITNYEGKASNGSPRQTNPSGRLLQKLLTMAAETSYDS</sequence>
<dbReference type="AlphaFoldDB" id="A0A7L3I6H7"/>
<gene>
    <name evidence="1" type="primary">Cep295_1</name>
    <name evidence="1" type="ORF">PARPUN_R01466</name>
</gene>
<protein>
    <submittedName>
        <fullName evidence="1">CE295 protein</fullName>
    </submittedName>
</protein>
<evidence type="ECO:0000313" key="2">
    <source>
        <dbReference type="Proteomes" id="UP000570592"/>
    </source>
</evidence>
<keyword evidence="2" id="KW-1185">Reference proteome</keyword>
<feature type="non-terminal residue" evidence="1">
    <location>
        <position position="131"/>
    </location>
</feature>
<name>A0A7L3I6H7_9PASS</name>
<dbReference type="EMBL" id="VZTX01008840">
    <property type="protein sequence ID" value="NXU11370.1"/>
    <property type="molecule type" value="Genomic_DNA"/>
</dbReference>
<comment type="caution">
    <text evidence="1">The sequence shown here is derived from an EMBL/GenBank/DDBJ whole genome shotgun (WGS) entry which is preliminary data.</text>
</comment>
<accession>A0A7L3I6H7</accession>
<feature type="non-terminal residue" evidence="1">
    <location>
        <position position="1"/>
    </location>
</feature>
<reference evidence="1 2" key="1">
    <citation type="submission" date="2019-09" db="EMBL/GenBank/DDBJ databases">
        <title>Bird 10,000 Genomes (B10K) Project - Family phase.</title>
        <authorList>
            <person name="Zhang G."/>
        </authorList>
    </citation>
    <scope>NUCLEOTIDE SEQUENCE [LARGE SCALE GENOMIC DNA]</scope>
    <source>
        <strain evidence="1">B10K-DU-029-51</strain>
    </source>
</reference>
<organism evidence="1 2">
    <name type="scientific">Pardalotus punctatus</name>
    <name type="common">spotted pardalote</name>
    <dbReference type="NCBI Taxonomy" id="254575"/>
    <lineage>
        <taxon>Eukaryota</taxon>
        <taxon>Metazoa</taxon>
        <taxon>Chordata</taxon>
        <taxon>Craniata</taxon>
        <taxon>Vertebrata</taxon>
        <taxon>Euteleostomi</taxon>
        <taxon>Archelosauria</taxon>
        <taxon>Archosauria</taxon>
        <taxon>Dinosauria</taxon>
        <taxon>Saurischia</taxon>
        <taxon>Theropoda</taxon>
        <taxon>Coelurosauria</taxon>
        <taxon>Aves</taxon>
        <taxon>Neognathae</taxon>
        <taxon>Neoaves</taxon>
        <taxon>Telluraves</taxon>
        <taxon>Australaves</taxon>
        <taxon>Passeriformes</taxon>
        <taxon>Meliphagoidea</taxon>
        <taxon>Pardalotidae</taxon>
        <taxon>Pardalotus</taxon>
    </lineage>
</organism>